<dbReference type="PANTHER" id="PTHR21576:SF154">
    <property type="entry name" value="OS04G0502800 PROTEIN"/>
    <property type="match status" value="1"/>
</dbReference>
<evidence type="ECO:0000256" key="5">
    <source>
        <dbReference type="SAM" id="Phobius"/>
    </source>
</evidence>
<evidence type="ECO:0000256" key="1">
    <source>
        <dbReference type="ARBA" id="ARBA00004141"/>
    </source>
</evidence>
<accession>A0A6A1UXQ0</accession>
<proteinExistence type="predicted"/>
<evidence type="ECO:0000256" key="3">
    <source>
        <dbReference type="ARBA" id="ARBA00022989"/>
    </source>
</evidence>
<dbReference type="OrthoDB" id="1735490at2759"/>
<keyword evidence="3 5" id="KW-1133">Transmembrane helix</keyword>
<evidence type="ECO:0000256" key="4">
    <source>
        <dbReference type="ARBA" id="ARBA00023136"/>
    </source>
</evidence>
<keyword evidence="7" id="KW-1185">Reference proteome</keyword>
<comment type="caution">
    <text evidence="6">The sequence shown here is derived from an EMBL/GenBank/DDBJ whole genome shotgun (WGS) entry which is preliminary data.</text>
</comment>
<evidence type="ECO:0000313" key="6">
    <source>
        <dbReference type="EMBL" id="KAB1205152.1"/>
    </source>
</evidence>
<sequence>MLHKAQSRLNLCKSTVIIITPHLMNRKTNLTRWLGLAQFSFSAGEMQVLFFPFFLTTFSLHCCSLSPLFAGIPPQSREKILAKASDVETLLAVGEGAVKKKGRPHRGEDFKFREALIKADFWLLWFSFFLAVGSGITVLNNLAFFSSATACPPDS</sequence>
<protein>
    <submittedName>
        <fullName evidence="6">Uncharacterized protein</fullName>
    </submittedName>
</protein>
<name>A0A6A1UXQ0_9ROSI</name>
<organism evidence="6 7">
    <name type="scientific">Morella rubra</name>
    <name type="common">Chinese bayberry</name>
    <dbReference type="NCBI Taxonomy" id="262757"/>
    <lineage>
        <taxon>Eukaryota</taxon>
        <taxon>Viridiplantae</taxon>
        <taxon>Streptophyta</taxon>
        <taxon>Embryophyta</taxon>
        <taxon>Tracheophyta</taxon>
        <taxon>Spermatophyta</taxon>
        <taxon>Magnoliopsida</taxon>
        <taxon>eudicotyledons</taxon>
        <taxon>Gunneridae</taxon>
        <taxon>Pentapetalae</taxon>
        <taxon>rosids</taxon>
        <taxon>fabids</taxon>
        <taxon>Fagales</taxon>
        <taxon>Myricaceae</taxon>
        <taxon>Morella</taxon>
    </lineage>
</organism>
<dbReference type="GO" id="GO:0016020">
    <property type="term" value="C:membrane"/>
    <property type="evidence" value="ECO:0007669"/>
    <property type="project" value="UniProtKB-SubCell"/>
</dbReference>
<reference evidence="6 7" key="1">
    <citation type="journal article" date="2019" name="Plant Biotechnol. J.">
        <title>The red bayberry genome and genetic basis of sex determination.</title>
        <authorList>
            <person name="Jia H.M."/>
            <person name="Jia H.J."/>
            <person name="Cai Q.L."/>
            <person name="Wang Y."/>
            <person name="Zhao H.B."/>
            <person name="Yang W.F."/>
            <person name="Wang G.Y."/>
            <person name="Li Y.H."/>
            <person name="Zhan D.L."/>
            <person name="Shen Y.T."/>
            <person name="Niu Q.F."/>
            <person name="Chang L."/>
            <person name="Qiu J."/>
            <person name="Zhao L."/>
            <person name="Xie H.B."/>
            <person name="Fu W.Y."/>
            <person name="Jin J."/>
            <person name="Li X.W."/>
            <person name="Jiao Y."/>
            <person name="Zhou C.C."/>
            <person name="Tu T."/>
            <person name="Chai C.Y."/>
            <person name="Gao J.L."/>
            <person name="Fan L.J."/>
            <person name="van de Weg E."/>
            <person name="Wang J.Y."/>
            <person name="Gao Z.S."/>
        </authorList>
    </citation>
    <scope>NUCLEOTIDE SEQUENCE [LARGE SCALE GENOMIC DNA]</scope>
    <source>
        <tissue evidence="6">Leaves</tissue>
    </source>
</reference>
<dbReference type="PANTHER" id="PTHR21576">
    <property type="entry name" value="UNCHARACTERIZED NODULIN-LIKE PROTEIN"/>
    <property type="match status" value="1"/>
</dbReference>
<dbReference type="AlphaFoldDB" id="A0A6A1UXQ0"/>
<comment type="subcellular location">
    <subcellularLocation>
        <location evidence="1">Membrane</location>
        <topology evidence="1">Multi-pass membrane protein</topology>
    </subcellularLocation>
</comment>
<evidence type="ECO:0000313" key="7">
    <source>
        <dbReference type="Proteomes" id="UP000516437"/>
    </source>
</evidence>
<gene>
    <name evidence="6" type="ORF">CJ030_MR7G016796</name>
</gene>
<feature type="transmembrane region" description="Helical" evidence="5">
    <location>
        <begin position="121"/>
        <end position="145"/>
    </location>
</feature>
<evidence type="ECO:0000256" key="2">
    <source>
        <dbReference type="ARBA" id="ARBA00022692"/>
    </source>
</evidence>
<keyword evidence="2 5" id="KW-0812">Transmembrane</keyword>
<keyword evidence="4 5" id="KW-0472">Membrane</keyword>
<dbReference type="EMBL" id="RXIC02000025">
    <property type="protein sequence ID" value="KAB1205152.1"/>
    <property type="molecule type" value="Genomic_DNA"/>
</dbReference>
<dbReference type="Proteomes" id="UP000516437">
    <property type="component" value="Chromosome 7"/>
</dbReference>